<gene>
    <name evidence="2" type="ORF">EUX98_g8304</name>
</gene>
<evidence type="ECO:0000313" key="2">
    <source>
        <dbReference type="EMBL" id="THH21645.1"/>
    </source>
</evidence>
<evidence type="ECO:0000313" key="3">
    <source>
        <dbReference type="Proteomes" id="UP000308730"/>
    </source>
</evidence>
<dbReference type="Proteomes" id="UP000308730">
    <property type="component" value="Unassembled WGS sequence"/>
</dbReference>
<evidence type="ECO:0000256" key="1">
    <source>
        <dbReference type="SAM" id="MobiDB-lite"/>
    </source>
</evidence>
<organism evidence="2 3">
    <name type="scientific">Antrodiella citrinella</name>
    <dbReference type="NCBI Taxonomy" id="2447956"/>
    <lineage>
        <taxon>Eukaryota</taxon>
        <taxon>Fungi</taxon>
        <taxon>Dikarya</taxon>
        <taxon>Basidiomycota</taxon>
        <taxon>Agaricomycotina</taxon>
        <taxon>Agaricomycetes</taxon>
        <taxon>Polyporales</taxon>
        <taxon>Steccherinaceae</taxon>
        <taxon>Antrodiella</taxon>
    </lineage>
</organism>
<dbReference type="EMBL" id="SGPM01000434">
    <property type="protein sequence ID" value="THH21645.1"/>
    <property type="molecule type" value="Genomic_DNA"/>
</dbReference>
<comment type="caution">
    <text evidence="2">The sequence shown here is derived from an EMBL/GenBank/DDBJ whole genome shotgun (WGS) entry which is preliminary data.</text>
</comment>
<feature type="compositionally biased region" description="Basic and acidic residues" evidence="1">
    <location>
        <begin position="30"/>
        <end position="49"/>
    </location>
</feature>
<sequence>MPLAAPTTSESASPTTTQAHWDPIGPATRPYDDDRTQDNEDGPHNDQRLPYDPATAPTAPISRESVSPKTAQARGDPIGSTTTPYDNNGEDNEDRP</sequence>
<reference evidence="2 3" key="1">
    <citation type="submission" date="2019-02" db="EMBL/GenBank/DDBJ databases">
        <title>Genome sequencing of the rare red list fungi Antrodiella citrinella (Flaviporus citrinellus).</title>
        <authorList>
            <person name="Buettner E."/>
            <person name="Kellner H."/>
        </authorList>
    </citation>
    <scope>NUCLEOTIDE SEQUENCE [LARGE SCALE GENOMIC DNA]</scope>
    <source>
        <strain evidence="2 3">DSM 108506</strain>
    </source>
</reference>
<feature type="compositionally biased region" description="Low complexity" evidence="1">
    <location>
        <begin position="1"/>
        <end position="17"/>
    </location>
</feature>
<feature type="region of interest" description="Disordered" evidence="1">
    <location>
        <begin position="1"/>
        <end position="96"/>
    </location>
</feature>
<protein>
    <submittedName>
        <fullName evidence="2">Uncharacterized protein</fullName>
    </submittedName>
</protein>
<accession>A0A4S4M925</accession>
<proteinExistence type="predicted"/>
<name>A0A4S4M925_9APHY</name>
<keyword evidence="3" id="KW-1185">Reference proteome</keyword>
<dbReference type="AlphaFoldDB" id="A0A4S4M925"/>